<dbReference type="EnsemblMetazoa" id="BGLB026270-RA">
    <property type="protein sequence ID" value="BGLB026270-PA"/>
    <property type="gene ID" value="BGLB026270"/>
</dbReference>
<evidence type="ECO:0000256" key="1">
    <source>
        <dbReference type="SAM" id="SignalP"/>
    </source>
</evidence>
<dbReference type="VEuPathDB" id="VectorBase:BGLB026270"/>
<dbReference type="KEGG" id="bgt:106053492"/>
<proteinExistence type="predicted"/>
<evidence type="ECO:0000313" key="3">
    <source>
        <dbReference type="Proteomes" id="UP000076420"/>
    </source>
</evidence>
<dbReference type="VEuPathDB" id="VectorBase:BGLAX_026591"/>
<name>A0A2C9L2N9_BIOGL</name>
<dbReference type="Proteomes" id="UP000076420">
    <property type="component" value="Unassembled WGS sequence"/>
</dbReference>
<sequence>MHILFFLLLSLYRLLNFTSILWNCKPFEENKPYTLSTRWHTKISAKVAWVKNDAIYATCDINMSCESYFEHVAQIRTALNQDGFFWVNLTILNATRREADVWTLKFIEGIETQASIIEQCDLKSYVKAERVDCETIQATDGMSVQCVVTRVWPQAVCLFNTSLHNTSIEYSISNVTHQHELSSQAPAYYKTTCSAKVLYTGTFDIDITVFPNITGADDNLEFRTSLHYNYT</sequence>
<accession>A0A2C9L2N9</accession>
<feature type="signal peptide" evidence="1">
    <location>
        <begin position="1"/>
        <end position="17"/>
    </location>
</feature>
<protein>
    <submittedName>
        <fullName evidence="2">Uncharacterized protein</fullName>
    </submittedName>
</protein>
<dbReference type="AlphaFoldDB" id="A0A2C9L2N9"/>
<reference evidence="2" key="1">
    <citation type="submission" date="2020-05" db="UniProtKB">
        <authorList>
            <consortium name="EnsemblMetazoa"/>
        </authorList>
    </citation>
    <scope>IDENTIFICATION</scope>
    <source>
        <strain evidence="2">BB02</strain>
    </source>
</reference>
<keyword evidence="1" id="KW-0732">Signal</keyword>
<evidence type="ECO:0000313" key="2">
    <source>
        <dbReference type="EnsemblMetazoa" id="BGLB026270-PA"/>
    </source>
</evidence>
<feature type="chain" id="PRO_5012790553" evidence="1">
    <location>
        <begin position="18"/>
        <end position="231"/>
    </location>
</feature>
<gene>
    <name evidence="2" type="primary">106053492</name>
</gene>
<organism evidence="2 3">
    <name type="scientific">Biomphalaria glabrata</name>
    <name type="common">Bloodfluke planorb</name>
    <name type="synonym">Freshwater snail</name>
    <dbReference type="NCBI Taxonomy" id="6526"/>
    <lineage>
        <taxon>Eukaryota</taxon>
        <taxon>Metazoa</taxon>
        <taxon>Spiralia</taxon>
        <taxon>Lophotrochozoa</taxon>
        <taxon>Mollusca</taxon>
        <taxon>Gastropoda</taxon>
        <taxon>Heterobranchia</taxon>
        <taxon>Euthyneura</taxon>
        <taxon>Panpulmonata</taxon>
        <taxon>Hygrophila</taxon>
        <taxon>Lymnaeoidea</taxon>
        <taxon>Planorbidae</taxon>
        <taxon>Biomphalaria</taxon>
    </lineage>
</organism>